<dbReference type="GO" id="GO:0003911">
    <property type="term" value="F:DNA ligase (NAD+) activity"/>
    <property type="evidence" value="ECO:0007669"/>
    <property type="project" value="UniProtKB-UniRule"/>
</dbReference>
<evidence type="ECO:0000256" key="3">
    <source>
        <dbReference type="ARBA" id="ARBA00022598"/>
    </source>
</evidence>
<evidence type="ECO:0000256" key="2">
    <source>
        <dbReference type="ARBA" id="ARBA00013308"/>
    </source>
</evidence>
<dbReference type="Pfam" id="PF03119">
    <property type="entry name" value="DNA_ligase_ZBD"/>
    <property type="match status" value="1"/>
</dbReference>
<dbReference type="EC" id="6.5.1.2" evidence="1 13"/>
<evidence type="ECO:0000256" key="4">
    <source>
        <dbReference type="ARBA" id="ARBA00022705"/>
    </source>
</evidence>
<dbReference type="PANTHER" id="PTHR23389:SF9">
    <property type="entry name" value="DNA LIGASE"/>
    <property type="match status" value="1"/>
</dbReference>
<keyword evidence="4 13" id="KW-0235">DNA replication</keyword>
<feature type="binding site" evidence="13">
    <location>
        <position position="305"/>
    </location>
    <ligand>
        <name>NAD(+)</name>
        <dbReference type="ChEBI" id="CHEBI:57540"/>
    </ligand>
</feature>
<dbReference type="Pfam" id="PF03120">
    <property type="entry name" value="OB_DNA_ligase"/>
    <property type="match status" value="1"/>
</dbReference>
<feature type="binding site" evidence="13">
    <location>
        <position position="183"/>
    </location>
    <ligand>
        <name>NAD(+)</name>
        <dbReference type="ChEBI" id="CHEBI:57540"/>
    </ligand>
</feature>
<keyword evidence="10 13" id="KW-0234">DNA repair</keyword>
<evidence type="ECO:0000256" key="5">
    <source>
        <dbReference type="ARBA" id="ARBA00022723"/>
    </source>
</evidence>
<dbReference type="SUPFAM" id="SSF50249">
    <property type="entry name" value="Nucleic acid-binding proteins"/>
    <property type="match status" value="1"/>
</dbReference>
<evidence type="ECO:0000256" key="6">
    <source>
        <dbReference type="ARBA" id="ARBA00022763"/>
    </source>
</evidence>
<dbReference type="InterPro" id="IPR013840">
    <property type="entry name" value="DNAligase_N"/>
</dbReference>
<dbReference type="InterPro" id="IPR018239">
    <property type="entry name" value="DNA_ligase_AS"/>
</dbReference>
<comment type="function">
    <text evidence="13">DNA ligase that catalyzes the formation of phosphodiester linkages between 5'-phosphoryl and 3'-hydroxyl groups in double-stranded DNA using NAD as a coenzyme and as the energy source for the reaction. It is essential for DNA replication and repair of damaged DNA.</text>
</comment>
<keyword evidence="13" id="KW-0464">Manganese</keyword>
<dbReference type="FunFam" id="3.30.470.30:FF:000001">
    <property type="entry name" value="DNA ligase"/>
    <property type="match status" value="1"/>
</dbReference>
<dbReference type="FunFam" id="2.40.50.140:FF:000012">
    <property type="entry name" value="DNA ligase"/>
    <property type="match status" value="1"/>
</dbReference>
<dbReference type="GO" id="GO:0046872">
    <property type="term" value="F:metal ion binding"/>
    <property type="evidence" value="ECO:0007669"/>
    <property type="project" value="UniProtKB-KW"/>
</dbReference>
<dbReference type="SMART" id="SM00532">
    <property type="entry name" value="LIGANc"/>
    <property type="match status" value="1"/>
</dbReference>
<keyword evidence="7 13" id="KW-0862">Zinc</keyword>
<dbReference type="Pfam" id="PF01653">
    <property type="entry name" value="DNA_ligase_aden"/>
    <property type="match status" value="1"/>
</dbReference>
<dbReference type="GO" id="GO:0006260">
    <property type="term" value="P:DNA replication"/>
    <property type="evidence" value="ECO:0007669"/>
    <property type="project" value="UniProtKB-KW"/>
</dbReference>
<dbReference type="Gene3D" id="3.30.470.30">
    <property type="entry name" value="DNA ligase/mRNA capping enzyme"/>
    <property type="match status" value="1"/>
</dbReference>
<feature type="binding site" evidence="13">
    <location>
        <position position="425"/>
    </location>
    <ligand>
        <name>Zn(2+)</name>
        <dbReference type="ChEBI" id="CHEBI:29105"/>
    </ligand>
</feature>
<dbReference type="SMART" id="SM00292">
    <property type="entry name" value="BRCT"/>
    <property type="match status" value="1"/>
</dbReference>
<dbReference type="EMBL" id="CP134880">
    <property type="protein sequence ID" value="WNM26522.1"/>
    <property type="molecule type" value="Genomic_DNA"/>
</dbReference>
<dbReference type="InterPro" id="IPR001679">
    <property type="entry name" value="DNA_ligase"/>
</dbReference>
<dbReference type="NCBIfam" id="NF005932">
    <property type="entry name" value="PRK07956.1"/>
    <property type="match status" value="1"/>
</dbReference>
<comment type="catalytic activity">
    <reaction evidence="11 13">
        <text>NAD(+) + (deoxyribonucleotide)n-3'-hydroxyl + 5'-phospho-(deoxyribonucleotide)m = (deoxyribonucleotide)n+m + AMP + beta-nicotinamide D-nucleotide.</text>
        <dbReference type="EC" id="6.5.1.2"/>
    </reaction>
</comment>
<dbReference type="GO" id="GO:0005829">
    <property type="term" value="C:cytosol"/>
    <property type="evidence" value="ECO:0007669"/>
    <property type="project" value="TreeGrafter"/>
</dbReference>
<dbReference type="Gene3D" id="1.10.150.20">
    <property type="entry name" value="5' to 3' exonuclease, C-terminal subdomain"/>
    <property type="match status" value="2"/>
</dbReference>
<dbReference type="NCBIfam" id="TIGR00575">
    <property type="entry name" value="dnlj"/>
    <property type="match status" value="1"/>
</dbReference>
<feature type="binding site" evidence="13">
    <location>
        <position position="141"/>
    </location>
    <ligand>
        <name>NAD(+)</name>
        <dbReference type="ChEBI" id="CHEBI:57540"/>
    </ligand>
</feature>
<dbReference type="FunFam" id="3.40.50.10190:FF:000054">
    <property type="entry name" value="DNA ligase"/>
    <property type="match status" value="1"/>
</dbReference>
<evidence type="ECO:0000256" key="11">
    <source>
        <dbReference type="ARBA" id="ARBA00034005"/>
    </source>
</evidence>
<dbReference type="Proteomes" id="UP001303408">
    <property type="component" value="Chromosome"/>
</dbReference>
<evidence type="ECO:0000259" key="14">
    <source>
        <dbReference type="PROSITE" id="PS50172"/>
    </source>
</evidence>
<dbReference type="InterPro" id="IPR041663">
    <property type="entry name" value="DisA/LigA_HHH"/>
</dbReference>
<dbReference type="InterPro" id="IPR010994">
    <property type="entry name" value="RuvA_2-like"/>
</dbReference>
<dbReference type="InterPro" id="IPR013839">
    <property type="entry name" value="DNAligase_adenylation"/>
</dbReference>
<keyword evidence="3 13" id="KW-0436">Ligase</keyword>
<dbReference type="FunFam" id="1.10.150.20:FF:000006">
    <property type="entry name" value="DNA ligase"/>
    <property type="match status" value="1"/>
</dbReference>
<feature type="binding site" evidence="13">
    <location>
        <position position="450"/>
    </location>
    <ligand>
        <name>Zn(2+)</name>
        <dbReference type="ChEBI" id="CHEBI:29105"/>
    </ligand>
</feature>
<evidence type="ECO:0000256" key="7">
    <source>
        <dbReference type="ARBA" id="ARBA00022833"/>
    </source>
</evidence>
<dbReference type="PROSITE" id="PS01055">
    <property type="entry name" value="DNA_LIGASE_N1"/>
    <property type="match status" value="1"/>
</dbReference>
<evidence type="ECO:0000256" key="10">
    <source>
        <dbReference type="ARBA" id="ARBA00023204"/>
    </source>
</evidence>
<evidence type="ECO:0000256" key="9">
    <source>
        <dbReference type="ARBA" id="ARBA00023027"/>
    </source>
</evidence>
<dbReference type="Gene3D" id="6.20.10.30">
    <property type="match status" value="1"/>
</dbReference>
<dbReference type="SUPFAM" id="SSF52113">
    <property type="entry name" value="BRCT domain"/>
    <property type="match status" value="1"/>
</dbReference>
<evidence type="ECO:0000256" key="8">
    <source>
        <dbReference type="ARBA" id="ARBA00022842"/>
    </source>
</evidence>
<dbReference type="InterPro" id="IPR012340">
    <property type="entry name" value="NA-bd_OB-fold"/>
</dbReference>
<feature type="active site" description="N6-AMP-lysine intermediate" evidence="13">
    <location>
        <position position="120"/>
    </location>
</feature>
<dbReference type="GO" id="GO:0006281">
    <property type="term" value="P:DNA repair"/>
    <property type="evidence" value="ECO:0007669"/>
    <property type="project" value="UniProtKB-KW"/>
</dbReference>
<keyword evidence="9 13" id="KW-0520">NAD</keyword>
<dbReference type="Pfam" id="PF12826">
    <property type="entry name" value="HHH_2"/>
    <property type="match status" value="1"/>
</dbReference>
<feature type="binding site" evidence="13">
    <location>
        <position position="329"/>
    </location>
    <ligand>
        <name>NAD(+)</name>
        <dbReference type="ChEBI" id="CHEBI:57540"/>
    </ligand>
</feature>
<dbReference type="Gene3D" id="3.40.50.10190">
    <property type="entry name" value="BRCT domain"/>
    <property type="match status" value="1"/>
</dbReference>
<comment type="cofactor">
    <cofactor evidence="13">
        <name>Mg(2+)</name>
        <dbReference type="ChEBI" id="CHEBI:18420"/>
    </cofactor>
    <cofactor evidence="13">
        <name>Mn(2+)</name>
        <dbReference type="ChEBI" id="CHEBI:29035"/>
    </cofactor>
</comment>
<organism evidence="15">
    <name type="scientific">Demequina capsici</name>
    <dbReference type="NCBI Taxonomy" id="3075620"/>
    <lineage>
        <taxon>Bacteria</taxon>
        <taxon>Bacillati</taxon>
        <taxon>Actinomycetota</taxon>
        <taxon>Actinomycetes</taxon>
        <taxon>Micrococcales</taxon>
        <taxon>Demequinaceae</taxon>
        <taxon>Demequina</taxon>
    </lineage>
</organism>
<dbReference type="InterPro" id="IPR004150">
    <property type="entry name" value="NAD_DNA_ligase_OB"/>
</dbReference>
<feature type="binding site" evidence="13">
    <location>
        <begin position="89"/>
        <end position="90"/>
    </location>
    <ligand>
        <name>NAD(+)</name>
        <dbReference type="ChEBI" id="CHEBI:57540"/>
    </ligand>
</feature>
<feature type="binding site" evidence="13">
    <location>
        <begin position="39"/>
        <end position="43"/>
    </location>
    <ligand>
        <name>NAD(+)</name>
        <dbReference type="ChEBI" id="CHEBI:57540"/>
    </ligand>
</feature>
<sequence length="750" mass="80587">MNDAIADATRARSRHVELVQQIEEHRARYYGDDAPTISDAEYDALERELRALEALHPELVEPDSPTQTVGSAGADTGFTKVRHRERMMSLDNAFSLADVEEWLARVSKEAGDQRIVCEPKIDGLSLSLTYEDGLLVRGVTRGDGTTGEDVTANVRTIAGIPTTLRGPEQGGAPIPALVEIRGEVYMPVQEFERLNERLLAEGKDPYANPRNTAAGSLRQKDPAVTATRALALTTYALGALEWGGVEPDRRLAAQFGIYEVLADWGMPITDHATVLDGAEAIAAALADLEKNRHRLVHEIDGAVLKVDDRAVQAELGSTSRAPRWALAYKFPPEEVHTRLVDIRIGVGRTGRATPYAVMEPVKVAGSTVRQATLHNQDVVRAKGVRIGDVVVLRKAGDVIPEIVGPVAALADDGYARTDFVMPADCPECGTALRAMKEGDADLRCPNARSCPAQVRGRVEHIGSRGGLDVEALGEVTAAALTQPLRPERPPLATEAGLFDLSLDDLLPVEVVVRDADTGLPKEDESGEIRVRAPFQKVELVYPPGTEDLSASERREAGITKSHRRIVPSAQAVTLLDELERAKSKELWRVLVSLNIRHVGPVASRALATAFGSMDAIRAASEESLAAVEGVGSIIAESVIDWFQVDWHRDIVDQWTAAGVRMAEERDESIPQTLAGITIVATGSLEGFTRDGVKDAIISRGGKAAASVSKRTDYVVIGANAGSKAAKAEELGVATLTEAQFVALLAGELPT</sequence>
<protein>
    <recommendedName>
        <fullName evidence="2 13">DNA ligase</fullName>
        <ecNumber evidence="1 13">6.5.1.2</ecNumber>
    </recommendedName>
    <alternativeName>
        <fullName evidence="13">Polydeoxyribonucleotide synthase [NAD(+)]</fullName>
    </alternativeName>
</protein>
<feature type="binding site" evidence="13">
    <location>
        <position position="118"/>
    </location>
    <ligand>
        <name>NAD(+)</name>
        <dbReference type="ChEBI" id="CHEBI:57540"/>
    </ligand>
</feature>
<evidence type="ECO:0000256" key="13">
    <source>
        <dbReference type="HAMAP-Rule" id="MF_01588"/>
    </source>
</evidence>
<dbReference type="HAMAP" id="MF_01588">
    <property type="entry name" value="DNA_ligase_A"/>
    <property type="match status" value="1"/>
</dbReference>
<feature type="binding site" evidence="13">
    <location>
        <position position="444"/>
    </location>
    <ligand>
        <name>Zn(2+)</name>
        <dbReference type="ChEBI" id="CHEBI:29105"/>
    </ligand>
</feature>
<keyword evidence="6 13" id="KW-0227">DNA damage</keyword>
<keyword evidence="5 13" id="KW-0479">Metal-binding</keyword>
<feature type="binding site" evidence="13">
    <location>
        <position position="428"/>
    </location>
    <ligand>
        <name>Zn(2+)</name>
        <dbReference type="ChEBI" id="CHEBI:29105"/>
    </ligand>
</feature>
<evidence type="ECO:0000313" key="15">
    <source>
        <dbReference type="EMBL" id="WNM26522.1"/>
    </source>
</evidence>
<dbReference type="AlphaFoldDB" id="A0AA96FBS4"/>
<comment type="similarity">
    <text evidence="12 13">Belongs to the NAD-dependent DNA ligase family. LigA subfamily.</text>
</comment>
<dbReference type="CDD" id="cd17748">
    <property type="entry name" value="BRCT_DNA_ligase_like"/>
    <property type="match status" value="1"/>
</dbReference>
<dbReference type="Gene3D" id="2.40.50.140">
    <property type="entry name" value="Nucleic acid-binding proteins"/>
    <property type="match status" value="1"/>
</dbReference>
<name>A0AA96FBS4_9MICO</name>
<dbReference type="RefSeq" id="WP_313542344.1">
    <property type="nucleotide sequence ID" value="NZ_CP134880.1"/>
</dbReference>
<evidence type="ECO:0000256" key="12">
    <source>
        <dbReference type="ARBA" id="ARBA00060881"/>
    </source>
</evidence>
<reference evidence="15" key="1">
    <citation type="submission" date="2023-09" db="EMBL/GenBank/DDBJ databases">
        <title>Demequina sp. a novel bacteria isolated from Capsicum annuum.</title>
        <authorList>
            <person name="Humaira Z."/>
            <person name="Lee J."/>
            <person name="Cho D."/>
        </authorList>
    </citation>
    <scope>NUCLEOTIDE SEQUENCE</scope>
    <source>
        <strain evidence="15">PMTSA13</strain>
    </source>
</reference>
<dbReference type="PROSITE" id="PS50172">
    <property type="entry name" value="BRCT"/>
    <property type="match status" value="1"/>
</dbReference>
<dbReference type="Pfam" id="PF00533">
    <property type="entry name" value="BRCT"/>
    <property type="match status" value="1"/>
</dbReference>
<dbReference type="SUPFAM" id="SSF56091">
    <property type="entry name" value="DNA ligase/mRNA capping enzyme, catalytic domain"/>
    <property type="match status" value="1"/>
</dbReference>
<dbReference type="PIRSF" id="PIRSF001604">
    <property type="entry name" value="LigA"/>
    <property type="match status" value="1"/>
</dbReference>
<dbReference type="InterPro" id="IPR001357">
    <property type="entry name" value="BRCT_dom"/>
</dbReference>
<proteinExistence type="inferred from homology"/>
<accession>A0AA96FBS4</accession>
<dbReference type="KEGG" id="dcp:RN607_09960"/>
<feature type="domain" description="BRCT" evidence="14">
    <location>
        <begin position="668"/>
        <end position="750"/>
    </location>
</feature>
<dbReference type="InterPro" id="IPR036420">
    <property type="entry name" value="BRCT_dom_sf"/>
</dbReference>
<keyword evidence="8 13" id="KW-0460">Magnesium</keyword>
<gene>
    <name evidence="13 15" type="primary">ligA</name>
    <name evidence="15" type="ORF">RN607_09960</name>
</gene>
<dbReference type="PANTHER" id="PTHR23389">
    <property type="entry name" value="CHROMOSOME TRANSMISSION FIDELITY FACTOR 18"/>
    <property type="match status" value="1"/>
</dbReference>
<evidence type="ECO:0000256" key="1">
    <source>
        <dbReference type="ARBA" id="ARBA00012722"/>
    </source>
</evidence>
<dbReference type="Gene3D" id="1.10.287.610">
    <property type="entry name" value="Helix hairpin bin"/>
    <property type="match status" value="1"/>
</dbReference>
<dbReference type="InterPro" id="IPR004149">
    <property type="entry name" value="Znf_DNAligase_C4"/>
</dbReference>
<dbReference type="CDD" id="cd00114">
    <property type="entry name" value="LIGANc"/>
    <property type="match status" value="1"/>
</dbReference>
<dbReference type="SUPFAM" id="SSF47781">
    <property type="entry name" value="RuvA domain 2-like"/>
    <property type="match status" value="1"/>
</dbReference>